<dbReference type="NCBIfam" id="TIGR02999">
    <property type="entry name" value="Sig-70_X6"/>
    <property type="match status" value="1"/>
</dbReference>
<dbReference type="InterPro" id="IPR053812">
    <property type="entry name" value="HTH_Sigma70_ECF-like"/>
</dbReference>
<dbReference type="GO" id="GO:0006352">
    <property type="term" value="P:DNA-templated transcription initiation"/>
    <property type="evidence" value="ECO:0007669"/>
    <property type="project" value="InterPro"/>
</dbReference>
<gene>
    <name evidence="2" type="ORF">IRI77_25930</name>
</gene>
<evidence type="ECO:0000313" key="3">
    <source>
        <dbReference type="Proteomes" id="UP000593892"/>
    </source>
</evidence>
<organism evidence="2 3">
    <name type="scientific">Paludibaculum fermentans</name>
    <dbReference type="NCBI Taxonomy" id="1473598"/>
    <lineage>
        <taxon>Bacteria</taxon>
        <taxon>Pseudomonadati</taxon>
        <taxon>Acidobacteriota</taxon>
        <taxon>Terriglobia</taxon>
        <taxon>Bryobacterales</taxon>
        <taxon>Bryobacteraceae</taxon>
        <taxon>Paludibaculum</taxon>
    </lineage>
</organism>
<feature type="domain" description="RNA polymerase sigma-70 ECF-like HTH" evidence="1">
    <location>
        <begin position="8"/>
        <end position="166"/>
    </location>
</feature>
<evidence type="ECO:0000313" key="2">
    <source>
        <dbReference type="EMBL" id="QOY86230.1"/>
    </source>
</evidence>
<reference evidence="2 3" key="1">
    <citation type="submission" date="2020-10" db="EMBL/GenBank/DDBJ databases">
        <title>Complete genome sequence of Paludibaculum fermentans P105T, a facultatively anaerobic acidobacterium capable of dissimilatory Fe(III) reduction.</title>
        <authorList>
            <person name="Dedysh S.N."/>
            <person name="Beletsky A.V."/>
            <person name="Kulichevskaya I.S."/>
            <person name="Mardanov A.V."/>
            <person name="Ravin N.V."/>
        </authorList>
    </citation>
    <scope>NUCLEOTIDE SEQUENCE [LARGE SCALE GENOMIC DNA]</scope>
    <source>
        <strain evidence="2 3">P105</strain>
    </source>
</reference>
<dbReference type="InterPro" id="IPR036388">
    <property type="entry name" value="WH-like_DNA-bd_sf"/>
</dbReference>
<dbReference type="Pfam" id="PF07638">
    <property type="entry name" value="Sigma70_ECF"/>
    <property type="match status" value="1"/>
</dbReference>
<dbReference type="KEGG" id="pfer:IRI77_25930"/>
<dbReference type="Gene3D" id="1.10.10.10">
    <property type="entry name" value="Winged helix-like DNA-binding domain superfamily/Winged helix DNA-binding domain"/>
    <property type="match status" value="1"/>
</dbReference>
<keyword evidence="3" id="KW-1185">Reference proteome</keyword>
<proteinExistence type="predicted"/>
<dbReference type="SUPFAM" id="SSF88659">
    <property type="entry name" value="Sigma3 and sigma4 domains of RNA polymerase sigma factors"/>
    <property type="match status" value="1"/>
</dbReference>
<name>A0A7S7SJR1_PALFE</name>
<dbReference type="InterPro" id="IPR014284">
    <property type="entry name" value="RNA_pol_sigma-70_dom"/>
</dbReference>
<dbReference type="InterPro" id="IPR011517">
    <property type="entry name" value="RNA_pol_sigma70_ECF-like"/>
</dbReference>
<dbReference type="NCBIfam" id="TIGR02937">
    <property type="entry name" value="sigma70-ECF"/>
    <property type="match status" value="1"/>
</dbReference>
<dbReference type="EMBL" id="CP063849">
    <property type="protein sequence ID" value="QOY86230.1"/>
    <property type="molecule type" value="Genomic_DNA"/>
</dbReference>
<dbReference type="InterPro" id="IPR013324">
    <property type="entry name" value="RNA_pol_sigma_r3/r4-like"/>
</dbReference>
<dbReference type="GO" id="GO:0003700">
    <property type="term" value="F:DNA-binding transcription factor activity"/>
    <property type="evidence" value="ECO:0007669"/>
    <property type="project" value="InterPro"/>
</dbReference>
<dbReference type="Proteomes" id="UP000593892">
    <property type="component" value="Chromosome"/>
</dbReference>
<protein>
    <submittedName>
        <fullName evidence="2">Sigma-70 family RNA polymerase sigma factor</fullName>
    </submittedName>
</protein>
<evidence type="ECO:0000259" key="1">
    <source>
        <dbReference type="Pfam" id="PF07638"/>
    </source>
</evidence>
<dbReference type="AlphaFoldDB" id="A0A7S7SJR1"/>
<accession>A0A7S7SJR1</accession>
<dbReference type="RefSeq" id="WP_194447899.1">
    <property type="nucleotide sequence ID" value="NZ_CP063849.1"/>
</dbReference>
<sequence length="173" mass="19725">MSEQSDIDVVYSELRQIAVVHLSRSVRRPSLQATQLVHEAWLRLSSKEWKSRTHFLALASRTMRMLLIDAVRARMAERRGGGDQLSLSGDEEFSGPDGSMALDRVIDIDRALRELALHDERKARVVEMRFFGGLELQEVAEVLEVSLATVKRDWEFARTWLFARLSSTLTPGE</sequence>